<dbReference type="Proteomes" id="UP001190700">
    <property type="component" value="Unassembled WGS sequence"/>
</dbReference>
<accession>A0AAE0FVF2</accession>
<sequence>MKGDRIDSKIFPHLPRKPVPHKQDLPSPDPPTSQEDLLKAILGLQQQHQRLFREQRQAAINESLEAQIAAAAAKSGTADPSSATRTAAQLLERRKKLAYVPDADVNPFPRRPKT</sequence>
<dbReference type="AlphaFoldDB" id="A0AAE0FVF2"/>
<dbReference type="EMBL" id="LGRX02012868">
    <property type="protein sequence ID" value="KAK3266722.1"/>
    <property type="molecule type" value="Genomic_DNA"/>
</dbReference>
<organism evidence="2 3">
    <name type="scientific">Cymbomonas tetramitiformis</name>
    <dbReference type="NCBI Taxonomy" id="36881"/>
    <lineage>
        <taxon>Eukaryota</taxon>
        <taxon>Viridiplantae</taxon>
        <taxon>Chlorophyta</taxon>
        <taxon>Pyramimonadophyceae</taxon>
        <taxon>Pyramimonadales</taxon>
        <taxon>Pyramimonadaceae</taxon>
        <taxon>Cymbomonas</taxon>
    </lineage>
</organism>
<keyword evidence="3" id="KW-1185">Reference proteome</keyword>
<reference evidence="2 3" key="1">
    <citation type="journal article" date="2015" name="Genome Biol. Evol.">
        <title>Comparative Genomics of a Bacterivorous Green Alga Reveals Evolutionary Causalities and Consequences of Phago-Mixotrophic Mode of Nutrition.</title>
        <authorList>
            <person name="Burns J.A."/>
            <person name="Paasch A."/>
            <person name="Narechania A."/>
            <person name="Kim E."/>
        </authorList>
    </citation>
    <scope>NUCLEOTIDE SEQUENCE [LARGE SCALE GENOMIC DNA]</scope>
    <source>
        <strain evidence="2 3">PLY_AMNH</strain>
    </source>
</reference>
<evidence type="ECO:0000313" key="3">
    <source>
        <dbReference type="Proteomes" id="UP001190700"/>
    </source>
</evidence>
<comment type="caution">
    <text evidence="2">The sequence shown here is derived from an EMBL/GenBank/DDBJ whole genome shotgun (WGS) entry which is preliminary data.</text>
</comment>
<evidence type="ECO:0000313" key="2">
    <source>
        <dbReference type="EMBL" id="KAK3266722.1"/>
    </source>
</evidence>
<feature type="compositionally biased region" description="Basic and acidic residues" evidence="1">
    <location>
        <begin position="1"/>
        <end position="10"/>
    </location>
</feature>
<gene>
    <name evidence="2" type="ORF">CYMTET_24680</name>
</gene>
<evidence type="ECO:0000256" key="1">
    <source>
        <dbReference type="SAM" id="MobiDB-lite"/>
    </source>
</evidence>
<protein>
    <submittedName>
        <fullName evidence="2">Uncharacterized protein</fullName>
    </submittedName>
</protein>
<proteinExistence type="predicted"/>
<feature type="region of interest" description="Disordered" evidence="1">
    <location>
        <begin position="1"/>
        <end position="34"/>
    </location>
</feature>
<name>A0AAE0FVF2_9CHLO</name>